<gene>
    <name evidence="1" type="primary">dpdD</name>
    <name evidence="1" type="ORF">RMN56_06040</name>
</gene>
<evidence type="ECO:0000313" key="1">
    <source>
        <dbReference type="EMBL" id="WNM40909.1"/>
    </source>
</evidence>
<keyword evidence="2" id="KW-1185">Reference proteome</keyword>
<proteinExistence type="predicted"/>
<dbReference type="EMBL" id="CP134876">
    <property type="protein sequence ID" value="WNM40909.1"/>
    <property type="molecule type" value="Genomic_DNA"/>
</dbReference>
<dbReference type="RefSeq" id="WP_313722846.1">
    <property type="nucleotide sequence ID" value="NZ_CP134876.1"/>
</dbReference>
<dbReference type="NCBIfam" id="NF041061">
    <property type="entry name" value="DpdD"/>
    <property type="match status" value="1"/>
</dbReference>
<dbReference type="InterPro" id="IPR049807">
    <property type="entry name" value="DpdD-like"/>
</dbReference>
<sequence>MTSLLARFFGQGNELDVSELPASLRDVIEPWLRAADEGAGIAFLPRLWQGRLWWYGLAPDSRSRRELLALLDAWVGPTASDLASSRGRLDRSDPFDATLAAERPSSILRFEVLPRTGAGATPAKLEVRSALKRMVRLLDGRPPSEFRATRSSGEVLEDLGHAMSTGDRGLAQTLLVELRSGGDLDETNMAFVRFRVHAGLEQWQDVLKDPALPDVLGMRRPPGVTRAIQQAVYGVHLASLDAEERDGALLAAFEDVSEQYAGLTTGSPPAASRSELLVQFLFAIAADESTRAALIERLLDNADAVQIGLRSRLKRLRSAAEAEPVVPLRPPRDPMTEATARYVGGDALGALEVAVTMTGSLAAARLAVSAAADIGTPDAARVALNMLAGEEALRAAVLASGVVGRTAVAVLEGLIETGGPNGWASWFDRVATGVAQDEAVGWISDLADQWTPLPQAEVQARMWSSSDATLEVLGLVAGRFLALHAGVLDGPAKAAVAERMIAALALSGRTSAGVQVQVLSLIDTLLAAGPSGEQVEAALEWLDVIRGSMAASSSIDWQTDLLQTVAFHVIPKQAHAARQRYLYSSLDDLRRLRTALDSVALESVAAVCESLDLSLPADLEQIRAAGLLPEPELYGCLAGRRVVLYSLMESAARRAAETLRRIVPSIDVVTTADHVGSERLADMSTNADVVVIATASAKHAATEFIEQKRNGRPIIYVHSKGSSAMLRELGRFCE</sequence>
<protein>
    <submittedName>
        <fullName evidence="1">Protein DpdD</fullName>
    </submittedName>
</protein>
<dbReference type="Proteomes" id="UP001303001">
    <property type="component" value="Chromosome"/>
</dbReference>
<reference evidence="1 2" key="1">
    <citation type="submission" date="2023-09" db="EMBL/GenBank/DDBJ databases">
        <title>Micromonospora halotolerans DSM 45598 genome sequence.</title>
        <authorList>
            <person name="Mo P."/>
        </authorList>
    </citation>
    <scope>NUCLEOTIDE SEQUENCE [LARGE SCALE GENOMIC DNA]</scope>
    <source>
        <strain evidence="1 2">DSM 45598</strain>
    </source>
</reference>
<name>A0ABZ0A050_9ACTN</name>
<evidence type="ECO:0000313" key="2">
    <source>
        <dbReference type="Proteomes" id="UP001303001"/>
    </source>
</evidence>
<accession>A0ABZ0A050</accession>
<organism evidence="1 2">
    <name type="scientific">Micromonospora halotolerans</name>
    <dbReference type="NCBI Taxonomy" id="709879"/>
    <lineage>
        <taxon>Bacteria</taxon>
        <taxon>Bacillati</taxon>
        <taxon>Actinomycetota</taxon>
        <taxon>Actinomycetes</taxon>
        <taxon>Micromonosporales</taxon>
        <taxon>Micromonosporaceae</taxon>
        <taxon>Micromonospora</taxon>
    </lineage>
</organism>